<comment type="caution">
    <text evidence="1">The sequence shown here is derived from an EMBL/GenBank/DDBJ whole genome shotgun (WGS) entry which is preliminary data.</text>
</comment>
<evidence type="ECO:0000313" key="2">
    <source>
        <dbReference type="Proteomes" id="UP000050564"/>
    </source>
</evidence>
<name>A0A0P9NAA6_PSECA</name>
<organism evidence="1 2">
    <name type="scientific">Pseudomonas cannabina</name>
    <dbReference type="NCBI Taxonomy" id="86840"/>
    <lineage>
        <taxon>Bacteria</taxon>
        <taxon>Pseudomonadati</taxon>
        <taxon>Pseudomonadota</taxon>
        <taxon>Gammaproteobacteria</taxon>
        <taxon>Pseudomonadales</taxon>
        <taxon>Pseudomonadaceae</taxon>
        <taxon>Pseudomonas</taxon>
    </lineage>
</organism>
<protein>
    <submittedName>
        <fullName evidence="1">Conjugal transfer protein TraH</fullName>
    </submittedName>
</protein>
<gene>
    <name evidence="1" type="ORF">ALO81_200180</name>
</gene>
<accession>A0A0P9NAA6</accession>
<sequence length="100" mass="10966">MFENLQTCLRVRKLFGLVEMLCVKMRDARLWIIAQQCLNGFAGVDQFGPGLLDIDELLLPRADRGLELLDRALDAQAQVIGEGDGGSGQVGLLRLVQIGL</sequence>
<dbReference type="AlphaFoldDB" id="A0A0P9NAA6"/>
<evidence type="ECO:0000313" key="1">
    <source>
        <dbReference type="EMBL" id="KPW68082.1"/>
    </source>
</evidence>
<dbReference type="EMBL" id="LJPX01000494">
    <property type="protein sequence ID" value="KPW68082.1"/>
    <property type="molecule type" value="Genomic_DNA"/>
</dbReference>
<proteinExistence type="predicted"/>
<dbReference type="Proteomes" id="UP000050564">
    <property type="component" value="Unassembled WGS sequence"/>
</dbReference>
<reference evidence="1 2" key="1">
    <citation type="submission" date="2015-09" db="EMBL/GenBank/DDBJ databases">
        <title>Genome announcement of multiple Pseudomonas syringae strains.</title>
        <authorList>
            <person name="Thakur S."/>
            <person name="Wang P.W."/>
            <person name="Gong Y."/>
            <person name="Weir B.S."/>
            <person name="Guttman D.S."/>
        </authorList>
    </citation>
    <scope>NUCLEOTIDE SEQUENCE [LARGE SCALE GENOMIC DNA]</scope>
    <source>
        <strain evidence="1 2">ICMP2823</strain>
    </source>
</reference>